<gene>
    <name evidence="1" type="ORF">ERS852571_02842</name>
</gene>
<evidence type="ECO:0000313" key="2">
    <source>
        <dbReference type="Proteomes" id="UP000095553"/>
    </source>
</evidence>
<dbReference type="Proteomes" id="UP000095553">
    <property type="component" value="Unassembled WGS sequence"/>
</dbReference>
<organism evidence="1 2">
    <name type="scientific">Anaerostipes hadrus</name>
    <dbReference type="NCBI Taxonomy" id="649756"/>
    <lineage>
        <taxon>Bacteria</taxon>
        <taxon>Bacillati</taxon>
        <taxon>Bacillota</taxon>
        <taxon>Clostridia</taxon>
        <taxon>Lachnospirales</taxon>
        <taxon>Lachnospiraceae</taxon>
        <taxon>Anaerostipes</taxon>
    </lineage>
</organism>
<reference evidence="1 2" key="1">
    <citation type="submission" date="2015-09" db="EMBL/GenBank/DDBJ databases">
        <authorList>
            <consortium name="Pathogen Informatics"/>
        </authorList>
    </citation>
    <scope>NUCLEOTIDE SEQUENCE [LARGE SCALE GENOMIC DNA]</scope>
    <source>
        <strain evidence="1 2">2789STDY5834959</strain>
    </source>
</reference>
<sequence>MNSQQIKEILLSEIHEVSINYEKYCNNPKRDFSRKCKLPFELMLKTS</sequence>
<dbReference type="EMBL" id="CYXY01000023">
    <property type="protein sequence ID" value="CUN15185.1"/>
    <property type="molecule type" value="Genomic_DNA"/>
</dbReference>
<evidence type="ECO:0000313" key="1">
    <source>
        <dbReference type="EMBL" id="CUN15185.1"/>
    </source>
</evidence>
<accession>A0A173UMD5</accession>
<dbReference type="AlphaFoldDB" id="A0A173UMD5"/>
<proteinExistence type="predicted"/>
<protein>
    <submittedName>
        <fullName evidence="1">Uncharacterized protein</fullName>
    </submittedName>
</protein>
<name>A0A173UMD5_ANAHA</name>
<dbReference type="RefSeq" id="WP_153811610.1">
    <property type="nucleotide sequence ID" value="NZ_CYXY01000023.1"/>
</dbReference>